<feature type="region of interest" description="Disordered" evidence="1">
    <location>
        <begin position="134"/>
        <end position="153"/>
    </location>
</feature>
<proteinExistence type="predicted"/>
<name>A0A8B8BYH4_CRAVI</name>
<evidence type="ECO:0000313" key="2">
    <source>
        <dbReference type="Proteomes" id="UP000694844"/>
    </source>
</evidence>
<dbReference type="OrthoDB" id="6134411at2759"/>
<dbReference type="KEGG" id="cvn:111113885"/>
<feature type="compositionally biased region" description="Polar residues" evidence="1">
    <location>
        <begin position="46"/>
        <end position="70"/>
    </location>
</feature>
<dbReference type="RefSeq" id="XP_022307886.1">
    <property type="nucleotide sequence ID" value="XM_022452178.1"/>
</dbReference>
<evidence type="ECO:0000256" key="1">
    <source>
        <dbReference type="SAM" id="MobiDB-lite"/>
    </source>
</evidence>
<dbReference type="GeneID" id="111113885"/>
<feature type="compositionally biased region" description="Basic and acidic residues" evidence="1">
    <location>
        <begin position="27"/>
        <end position="36"/>
    </location>
</feature>
<feature type="compositionally biased region" description="Polar residues" evidence="1">
    <location>
        <begin position="134"/>
        <end position="146"/>
    </location>
</feature>
<dbReference type="Proteomes" id="UP000694844">
    <property type="component" value="Chromosome 9"/>
</dbReference>
<organism evidence="2 3">
    <name type="scientific">Crassostrea virginica</name>
    <name type="common">Eastern oyster</name>
    <dbReference type="NCBI Taxonomy" id="6565"/>
    <lineage>
        <taxon>Eukaryota</taxon>
        <taxon>Metazoa</taxon>
        <taxon>Spiralia</taxon>
        <taxon>Lophotrochozoa</taxon>
        <taxon>Mollusca</taxon>
        <taxon>Bivalvia</taxon>
        <taxon>Autobranchia</taxon>
        <taxon>Pteriomorphia</taxon>
        <taxon>Ostreida</taxon>
        <taxon>Ostreoidea</taxon>
        <taxon>Ostreidae</taxon>
        <taxon>Crassostrea</taxon>
    </lineage>
</organism>
<sequence length="332" mass="36760">MESSEDSNSDKEGGKLPTPPKTFSKGNRRESVDEQGRSTPLKKRQITNINTRSPLSPTDQSSNKTFQSVKRQLMVRRSPRSKNYCLETSPSPRPPIQLRTEEQDRTDGSMTTSSTASGPCRSSMSLNVISPTCFASLSPEQPTPTSRLERDSETNRDLLRQILSKIELLQNDINSIKNHITSSVDVDVESVDTLLPSGRKLNTSQEIDDFQHSLDENSKRKLVNALASLKGGSNAGDICRTVMRAIMTNHAMSQYSGTGQKGKLPLIGTEIYKVILSAVRKASKKNIPFEEIKVEVLDVLRNAPNQPGGTNYVQKRGKKRSLELPEFPNDSS</sequence>
<feature type="region of interest" description="Disordered" evidence="1">
    <location>
        <begin position="1"/>
        <end position="122"/>
    </location>
</feature>
<keyword evidence="2" id="KW-1185">Reference proteome</keyword>
<feature type="region of interest" description="Disordered" evidence="1">
    <location>
        <begin position="305"/>
        <end position="332"/>
    </location>
</feature>
<protein>
    <submittedName>
        <fullName evidence="3">Uncharacterized protein LOC111113885</fullName>
    </submittedName>
</protein>
<feature type="compositionally biased region" description="Polar residues" evidence="1">
    <location>
        <begin position="108"/>
        <end position="122"/>
    </location>
</feature>
<accession>A0A8B8BYH4</accession>
<reference evidence="3" key="1">
    <citation type="submission" date="2025-08" db="UniProtKB">
        <authorList>
            <consortium name="RefSeq"/>
        </authorList>
    </citation>
    <scope>IDENTIFICATION</scope>
    <source>
        <tissue evidence="3">Whole sample</tissue>
    </source>
</reference>
<evidence type="ECO:0000313" key="3">
    <source>
        <dbReference type="RefSeq" id="XP_022307886.1"/>
    </source>
</evidence>
<gene>
    <name evidence="3" type="primary">LOC111113885</name>
</gene>
<dbReference type="AlphaFoldDB" id="A0A8B8BYH4"/>